<reference evidence="2 3" key="1">
    <citation type="submission" date="2022-03" db="EMBL/GenBank/DDBJ databases">
        <authorList>
            <person name="Koch H."/>
        </authorList>
    </citation>
    <scope>NUCLEOTIDE SEQUENCE [LARGE SCALE GENOMIC DNA]</scope>
    <source>
        <strain evidence="2 3">G1</strain>
    </source>
</reference>
<organism evidence="2 3">
    <name type="scientific">Trichlorobacter ammonificans</name>
    <dbReference type="NCBI Taxonomy" id="2916410"/>
    <lineage>
        <taxon>Bacteria</taxon>
        <taxon>Pseudomonadati</taxon>
        <taxon>Thermodesulfobacteriota</taxon>
        <taxon>Desulfuromonadia</taxon>
        <taxon>Geobacterales</taxon>
        <taxon>Geobacteraceae</taxon>
        <taxon>Trichlorobacter</taxon>
    </lineage>
</organism>
<keyword evidence="3" id="KW-1185">Reference proteome</keyword>
<accession>A0ABN8HJ01</accession>
<dbReference type="RefSeq" id="WP_305732749.1">
    <property type="nucleotide sequence ID" value="NZ_OW150024.1"/>
</dbReference>
<dbReference type="EMBL" id="OW150024">
    <property type="protein sequence ID" value="CAH2031966.1"/>
    <property type="molecule type" value="Genomic_DNA"/>
</dbReference>
<evidence type="ECO:0000313" key="2">
    <source>
        <dbReference type="EMBL" id="CAH2031966.1"/>
    </source>
</evidence>
<name>A0ABN8HJ01_9BACT</name>
<keyword evidence="1" id="KW-0732">Signal</keyword>
<evidence type="ECO:0000313" key="3">
    <source>
        <dbReference type="Proteomes" id="UP001295463"/>
    </source>
</evidence>
<dbReference type="Proteomes" id="UP001295463">
    <property type="component" value="Chromosome"/>
</dbReference>
<feature type="chain" id="PRO_5046219356" description="CBM6 domain-containing protein" evidence="1">
    <location>
        <begin position="30"/>
        <end position="175"/>
    </location>
</feature>
<evidence type="ECO:0000256" key="1">
    <source>
        <dbReference type="SAM" id="SignalP"/>
    </source>
</evidence>
<feature type="signal peptide" evidence="1">
    <location>
        <begin position="1"/>
        <end position="29"/>
    </location>
</feature>
<proteinExistence type="predicted"/>
<evidence type="ECO:0008006" key="4">
    <source>
        <dbReference type="Google" id="ProtNLM"/>
    </source>
</evidence>
<sequence>MTTRQLRIVPALLLVAALLGTAWPLPGAAAPKPAKQAPAPVVSGKKKLLFFAKNPATWKIVKGGGHAKMVYHAASGAFTLTAAGLRPDSAYTLIRFAGEAPKVELLAAGESDRKGGLKLAGTWHDWTKKFWIVPTSDVNGTIGGSGTLTAWRPKLYLFEEKELGIPCNCPEPDEP</sequence>
<protein>
    <recommendedName>
        <fullName evidence="4">CBM6 domain-containing protein</fullName>
    </recommendedName>
</protein>
<gene>
    <name evidence="2" type="ORF">GEAMG1_2131</name>
</gene>